<feature type="transmembrane region" description="Helical" evidence="1">
    <location>
        <begin position="41"/>
        <end position="65"/>
    </location>
</feature>
<gene>
    <name evidence="2" type="ORF">JCM6294_3707</name>
</gene>
<proteinExistence type="predicted"/>
<keyword evidence="1" id="KW-0472">Membrane</keyword>
<organism evidence="2 3">
    <name type="scientific">Bacteroides pyogenes DSM 20611 = JCM 6294</name>
    <dbReference type="NCBI Taxonomy" id="1121100"/>
    <lineage>
        <taxon>Bacteria</taxon>
        <taxon>Pseudomonadati</taxon>
        <taxon>Bacteroidota</taxon>
        <taxon>Bacteroidia</taxon>
        <taxon>Bacteroidales</taxon>
        <taxon>Bacteroidaceae</taxon>
        <taxon>Bacteroides</taxon>
    </lineage>
</organism>
<evidence type="ECO:0008006" key="4">
    <source>
        <dbReference type="Google" id="ProtNLM"/>
    </source>
</evidence>
<dbReference type="Proteomes" id="UP000018842">
    <property type="component" value="Unassembled WGS sequence"/>
</dbReference>
<keyword evidence="1" id="KW-1133">Transmembrane helix</keyword>
<dbReference type="AlphaFoldDB" id="W4PM52"/>
<accession>W4PM52</accession>
<evidence type="ECO:0000313" key="3">
    <source>
        <dbReference type="Proteomes" id="UP000018842"/>
    </source>
</evidence>
<dbReference type="eggNOG" id="COG4270">
    <property type="taxonomic scope" value="Bacteria"/>
</dbReference>
<keyword evidence="1" id="KW-0812">Transmembrane</keyword>
<evidence type="ECO:0000256" key="1">
    <source>
        <dbReference type="SAM" id="Phobius"/>
    </source>
</evidence>
<dbReference type="PANTHER" id="PTHR36974:SF1">
    <property type="entry name" value="DOXX FAMILY MEMBRANE PROTEIN"/>
    <property type="match status" value="1"/>
</dbReference>
<sequence>MSKILHYIKEGLCYLLAIFMVLAGINHFTNTTPYISMVPNILPWHTFIVYGSGIVEIMVGIMLFFKGRIRIFGALLIFMMMLIFFPIHIIDLFRETPSISGFVPANKNVYEFAIVRVIMQCILILWTYLVYRYIKKTIKY</sequence>
<name>W4PM52_9BACE</name>
<feature type="transmembrane region" description="Helical" evidence="1">
    <location>
        <begin position="113"/>
        <end position="131"/>
    </location>
</feature>
<protein>
    <recommendedName>
        <fullName evidence="4">DoxX family protein</fullName>
    </recommendedName>
</protein>
<feature type="transmembrane region" description="Helical" evidence="1">
    <location>
        <begin position="72"/>
        <end position="93"/>
    </location>
</feature>
<feature type="transmembrane region" description="Helical" evidence="1">
    <location>
        <begin position="12"/>
        <end position="29"/>
    </location>
</feature>
<evidence type="ECO:0000313" key="2">
    <source>
        <dbReference type="EMBL" id="GAE20493.1"/>
    </source>
</evidence>
<dbReference type="PANTHER" id="PTHR36974">
    <property type="entry name" value="MEMBRANE PROTEIN-RELATED"/>
    <property type="match status" value="1"/>
</dbReference>
<dbReference type="EMBL" id="BAIR01000058">
    <property type="protein sequence ID" value="GAE20493.1"/>
    <property type="molecule type" value="Genomic_DNA"/>
</dbReference>
<dbReference type="RefSeq" id="WP_051290261.1">
    <property type="nucleotide sequence ID" value="NZ_ATZH01000054.1"/>
</dbReference>
<comment type="caution">
    <text evidence="2">The sequence shown here is derived from an EMBL/GenBank/DDBJ whole genome shotgun (WGS) entry which is preliminary data.</text>
</comment>
<dbReference type="STRING" id="1121100.GCA_000428105_02780"/>
<reference evidence="3" key="1">
    <citation type="journal article" date="2014" name="Genome">
        <title>Draft Genome Sequences of Three Strains of Bacteroides pyogenes Isolated from a Cat and Swine.</title>
        <authorList>
            <person name="Sakamoto M."/>
            <person name="Oshima K."/>
            <person name="Suda W."/>
            <person name="Kitamura K."/>
            <person name="Iida T."/>
            <person name="Hattori M."/>
            <person name="Ohkuma M."/>
        </authorList>
    </citation>
    <scope>NUCLEOTIDE SEQUENCE [LARGE SCALE GENOMIC DNA]</scope>
    <source>
        <strain evidence="3">JCM 6294</strain>
    </source>
</reference>